<dbReference type="SUPFAM" id="SSF47413">
    <property type="entry name" value="lambda repressor-like DNA-binding domains"/>
    <property type="match status" value="1"/>
</dbReference>
<dbReference type="Proteomes" id="UP001299546">
    <property type="component" value="Unassembled WGS sequence"/>
</dbReference>
<dbReference type="Pfam" id="PF01381">
    <property type="entry name" value="HTH_3"/>
    <property type="match status" value="1"/>
</dbReference>
<name>A0ABS8DFJ5_9FIRM</name>
<accession>A0ABS8DFJ5</accession>
<keyword evidence="3" id="KW-1185">Reference proteome</keyword>
<comment type="caution">
    <text evidence="2">The sequence shown here is derived from an EMBL/GenBank/DDBJ whole genome shotgun (WGS) entry which is preliminary data.</text>
</comment>
<dbReference type="InterPro" id="IPR010982">
    <property type="entry name" value="Lambda_DNA-bd_dom_sf"/>
</dbReference>
<dbReference type="RefSeq" id="WP_066735231.1">
    <property type="nucleotide sequence ID" value="NZ_LT574837.1"/>
</dbReference>
<feature type="domain" description="HTH cro/C1-type" evidence="1">
    <location>
        <begin position="31"/>
        <end position="78"/>
    </location>
</feature>
<dbReference type="EMBL" id="JAJCIS010000003">
    <property type="protein sequence ID" value="MCB7387195.1"/>
    <property type="molecule type" value="Genomic_DNA"/>
</dbReference>
<gene>
    <name evidence="2" type="ORF">LIZ65_07825</name>
</gene>
<evidence type="ECO:0000313" key="2">
    <source>
        <dbReference type="EMBL" id="MCB7387195.1"/>
    </source>
</evidence>
<sequence length="82" mass="9348">MNCKSRCNLYDLQFTNNIEVDVKVKCIAGELTQAQLAEKIGTTGQYVNRIIKKKDGVVNKTFVQMLEALGYDVELTYVKRED</sequence>
<reference evidence="2 3" key="1">
    <citation type="submission" date="2021-10" db="EMBL/GenBank/DDBJ databases">
        <title>Collection of gut derived symbiotic bacterial strains cultured from healthy donors.</title>
        <authorList>
            <person name="Lin H."/>
            <person name="Littmann E."/>
            <person name="Kohout C."/>
            <person name="Pamer E.G."/>
        </authorList>
    </citation>
    <scope>NUCLEOTIDE SEQUENCE [LARGE SCALE GENOMIC DNA]</scope>
    <source>
        <strain evidence="2 3">DFI.1.165</strain>
    </source>
</reference>
<dbReference type="Gene3D" id="1.10.260.40">
    <property type="entry name" value="lambda repressor-like DNA-binding domains"/>
    <property type="match status" value="1"/>
</dbReference>
<proteinExistence type="predicted"/>
<organism evidence="2 3">
    <name type="scientific">Bariatricus massiliensis</name>
    <dbReference type="NCBI Taxonomy" id="1745713"/>
    <lineage>
        <taxon>Bacteria</taxon>
        <taxon>Bacillati</taxon>
        <taxon>Bacillota</taxon>
        <taxon>Clostridia</taxon>
        <taxon>Lachnospirales</taxon>
        <taxon>Lachnospiraceae</taxon>
        <taxon>Bariatricus</taxon>
    </lineage>
</organism>
<evidence type="ECO:0000259" key="1">
    <source>
        <dbReference type="PROSITE" id="PS50943"/>
    </source>
</evidence>
<dbReference type="InterPro" id="IPR001387">
    <property type="entry name" value="Cro/C1-type_HTH"/>
</dbReference>
<dbReference type="CDD" id="cd00093">
    <property type="entry name" value="HTH_XRE"/>
    <property type="match status" value="1"/>
</dbReference>
<dbReference type="PROSITE" id="PS50943">
    <property type="entry name" value="HTH_CROC1"/>
    <property type="match status" value="1"/>
</dbReference>
<protein>
    <submittedName>
        <fullName evidence="2">Helix-turn-helix transcriptional regulator</fullName>
    </submittedName>
</protein>
<evidence type="ECO:0000313" key="3">
    <source>
        <dbReference type="Proteomes" id="UP001299546"/>
    </source>
</evidence>
<dbReference type="SMART" id="SM00530">
    <property type="entry name" value="HTH_XRE"/>
    <property type="match status" value="1"/>
</dbReference>